<feature type="region of interest" description="Disordered" evidence="1">
    <location>
        <begin position="105"/>
        <end position="131"/>
    </location>
</feature>
<evidence type="ECO:0000313" key="3">
    <source>
        <dbReference type="Proteomes" id="UP000299102"/>
    </source>
</evidence>
<protein>
    <submittedName>
        <fullName evidence="2">Uncharacterized protein</fullName>
    </submittedName>
</protein>
<feature type="region of interest" description="Disordered" evidence="1">
    <location>
        <begin position="229"/>
        <end position="252"/>
    </location>
</feature>
<evidence type="ECO:0000256" key="1">
    <source>
        <dbReference type="SAM" id="MobiDB-lite"/>
    </source>
</evidence>
<proteinExistence type="predicted"/>
<evidence type="ECO:0000313" key="2">
    <source>
        <dbReference type="EMBL" id="GBP04643.1"/>
    </source>
</evidence>
<organism evidence="2 3">
    <name type="scientific">Eumeta variegata</name>
    <name type="common">Bagworm moth</name>
    <name type="synonym">Eumeta japonica</name>
    <dbReference type="NCBI Taxonomy" id="151549"/>
    <lineage>
        <taxon>Eukaryota</taxon>
        <taxon>Metazoa</taxon>
        <taxon>Ecdysozoa</taxon>
        <taxon>Arthropoda</taxon>
        <taxon>Hexapoda</taxon>
        <taxon>Insecta</taxon>
        <taxon>Pterygota</taxon>
        <taxon>Neoptera</taxon>
        <taxon>Endopterygota</taxon>
        <taxon>Lepidoptera</taxon>
        <taxon>Glossata</taxon>
        <taxon>Ditrysia</taxon>
        <taxon>Tineoidea</taxon>
        <taxon>Psychidae</taxon>
        <taxon>Oiketicinae</taxon>
        <taxon>Eumeta</taxon>
    </lineage>
</organism>
<feature type="compositionally biased region" description="Polar residues" evidence="1">
    <location>
        <begin position="105"/>
        <end position="126"/>
    </location>
</feature>
<name>A0A4C1SQZ8_EUMVA</name>
<comment type="caution">
    <text evidence="2">The sequence shown here is derived from an EMBL/GenBank/DDBJ whole genome shotgun (WGS) entry which is preliminary data.</text>
</comment>
<dbReference type="Proteomes" id="UP000299102">
    <property type="component" value="Unassembled WGS sequence"/>
</dbReference>
<sequence>MNKQYRKAYKTVIMRQPAVYLRSQNMLALEVEQVAIMAMAAVWQWINKIPASAVPSITSYGNEQQTKETNAKGYDRTNNTGNVATNGGNTRACAELEYRGYLSKSSTELTVTEPSTSKQASPTPAQTHNINNEQTNTTTNIIAPRTIKRIALGGDIILEEEEEEEEEMQKENQLQESMKINHLEKTNSLKETEEQAVATAPVASSMILTQRPTPVYVNASVLQQKKNPSYGQNINFIPDNKNSNKLLTKPKL</sequence>
<dbReference type="AlphaFoldDB" id="A0A4C1SQZ8"/>
<accession>A0A4C1SQZ8</accession>
<reference evidence="2 3" key="1">
    <citation type="journal article" date="2019" name="Commun. Biol.">
        <title>The bagworm genome reveals a unique fibroin gene that provides high tensile strength.</title>
        <authorList>
            <person name="Kono N."/>
            <person name="Nakamura H."/>
            <person name="Ohtoshi R."/>
            <person name="Tomita M."/>
            <person name="Numata K."/>
            <person name="Arakawa K."/>
        </authorList>
    </citation>
    <scope>NUCLEOTIDE SEQUENCE [LARGE SCALE GENOMIC DNA]</scope>
</reference>
<feature type="compositionally biased region" description="Polar residues" evidence="1">
    <location>
        <begin position="229"/>
        <end position="246"/>
    </location>
</feature>
<keyword evidence="3" id="KW-1185">Reference proteome</keyword>
<dbReference type="EMBL" id="BGZK01007585">
    <property type="protein sequence ID" value="GBP04643.1"/>
    <property type="molecule type" value="Genomic_DNA"/>
</dbReference>
<gene>
    <name evidence="2" type="ORF">EVAR_74059_1</name>
</gene>